<dbReference type="AlphaFoldDB" id="A0A0U5GTG0"/>
<dbReference type="Proteomes" id="UP000054771">
    <property type="component" value="Unassembled WGS sequence"/>
</dbReference>
<dbReference type="SUPFAM" id="SSF69118">
    <property type="entry name" value="AhpD-like"/>
    <property type="match status" value="1"/>
</dbReference>
<accession>A0A0U5GTG0</accession>
<dbReference type="Gene3D" id="1.20.1290.10">
    <property type="entry name" value="AhpD-like"/>
    <property type="match status" value="1"/>
</dbReference>
<dbReference type="OMA" id="PWNPWLR"/>
<evidence type="ECO:0000313" key="3">
    <source>
        <dbReference type="Proteomes" id="UP000054771"/>
    </source>
</evidence>
<sequence>MSRYPPIPQDAQTPEQQRVEAGAREILARVPDHVQLTGPSGALLGPYSSLPYTPDLITPWMNLAAAVDNQPGLSATEKELCTLATLSEHNAPYILYAHSEVALEAGLTRAQIEDAKSGRTPAGLTDPEAAVYALALEMARSRAPISDSVFGPAAEVSGREKVARIAHVVGGFGYVALLANLAAEVGVEIMKD</sequence>
<name>A0A0U5GTG0_ASPCI</name>
<dbReference type="STRING" id="454130.A0A0U5GTG0"/>
<dbReference type="PANTHER" id="PTHR34846">
    <property type="entry name" value="4-CARBOXYMUCONOLACTONE DECARBOXYLASE FAMILY PROTEIN (AFU_ORTHOLOGUE AFUA_6G11590)"/>
    <property type="match status" value="1"/>
</dbReference>
<dbReference type="EMBL" id="CDMC01000007">
    <property type="protein sequence ID" value="CEN62314.1"/>
    <property type="molecule type" value="Genomic_DNA"/>
</dbReference>
<organism evidence="2 3">
    <name type="scientific">Aspergillus calidoustus</name>
    <dbReference type="NCBI Taxonomy" id="454130"/>
    <lineage>
        <taxon>Eukaryota</taxon>
        <taxon>Fungi</taxon>
        <taxon>Dikarya</taxon>
        <taxon>Ascomycota</taxon>
        <taxon>Pezizomycotina</taxon>
        <taxon>Eurotiomycetes</taxon>
        <taxon>Eurotiomycetidae</taxon>
        <taxon>Eurotiales</taxon>
        <taxon>Aspergillaceae</taxon>
        <taxon>Aspergillus</taxon>
        <taxon>Aspergillus subgen. Nidulantes</taxon>
    </lineage>
</organism>
<evidence type="ECO:0000313" key="2">
    <source>
        <dbReference type="EMBL" id="CEN62314.1"/>
    </source>
</evidence>
<gene>
    <name evidence="2" type="ORF">ASPCAL08951</name>
</gene>
<dbReference type="OrthoDB" id="2567457at2759"/>
<protein>
    <recommendedName>
        <fullName evidence="1">Carboxymuconolactone decarboxylase-like domain-containing protein</fullName>
    </recommendedName>
</protein>
<proteinExistence type="predicted"/>
<evidence type="ECO:0000259" key="1">
    <source>
        <dbReference type="Pfam" id="PF02627"/>
    </source>
</evidence>
<dbReference type="InterPro" id="IPR029032">
    <property type="entry name" value="AhpD-like"/>
</dbReference>
<dbReference type="InterPro" id="IPR003779">
    <property type="entry name" value="CMD-like"/>
</dbReference>
<dbReference type="PANTHER" id="PTHR34846:SF11">
    <property type="entry name" value="4-CARBOXYMUCONOLACTONE DECARBOXYLASE FAMILY PROTEIN (AFU_ORTHOLOGUE AFUA_6G11590)"/>
    <property type="match status" value="1"/>
</dbReference>
<reference evidence="3" key="1">
    <citation type="journal article" date="2016" name="Genome Announc.">
        <title>Draft genome sequences of fungus Aspergillus calidoustus.</title>
        <authorList>
            <person name="Horn F."/>
            <person name="Linde J."/>
            <person name="Mattern D.J."/>
            <person name="Walther G."/>
            <person name="Guthke R."/>
            <person name="Scherlach K."/>
            <person name="Martin K."/>
            <person name="Brakhage A.A."/>
            <person name="Petzke L."/>
            <person name="Valiante V."/>
        </authorList>
    </citation>
    <scope>NUCLEOTIDE SEQUENCE [LARGE SCALE GENOMIC DNA]</scope>
    <source>
        <strain evidence="3">SF006504</strain>
    </source>
</reference>
<dbReference type="Pfam" id="PF02627">
    <property type="entry name" value="CMD"/>
    <property type="match status" value="1"/>
</dbReference>
<keyword evidence="3" id="KW-1185">Reference proteome</keyword>
<feature type="domain" description="Carboxymuconolactone decarboxylase-like" evidence="1">
    <location>
        <begin position="54"/>
        <end position="135"/>
    </location>
</feature>
<dbReference type="GO" id="GO:0051920">
    <property type="term" value="F:peroxiredoxin activity"/>
    <property type="evidence" value="ECO:0007669"/>
    <property type="project" value="InterPro"/>
</dbReference>